<name>A0A0K9P5G4_ZOSMR</name>
<dbReference type="Pfam" id="PF00476">
    <property type="entry name" value="DNA_pol_A"/>
    <property type="match status" value="1"/>
</dbReference>
<keyword evidence="1" id="KW-0547">Nucleotide-binding</keyword>
<evidence type="ECO:0000313" key="7">
    <source>
        <dbReference type="Proteomes" id="UP000036987"/>
    </source>
</evidence>
<feature type="domain" description="Helicase ATP-binding" evidence="4">
    <location>
        <begin position="529"/>
        <end position="721"/>
    </location>
</feature>
<dbReference type="GO" id="GO:0003887">
    <property type="term" value="F:DNA-directed DNA polymerase activity"/>
    <property type="evidence" value="ECO:0000318"/>
    <property type="project" value="GO_Central"/>
</dbReference>
<dbReference type="Gene3D" id="1.20.1060.10">
    <property type="entry name" value="Taq DNA Polymerase, Chain T, domain 4"/>
    <property type="match status" value="1"/>
</dbReference>
<dbReference type="PROSITE" id="PS51192">
    <property type="entry name" value="HELICASE_ATP_BIND_1"/>
    <property type="match status" value="1"/>
</dbReference>
<keyword evidence="2" id="KW-0067">ATP-binding</keyword>
<dbReference type="Gene3D" id="3.30.420.10">
    <property type="entry name" value="Ribonuclease H-like superfamily/Ribonuclease H"/>
    <property type="match status" value="1"/>
</dbReference>
<reference evidence="7" key="1">
    <citation type="journal article" date="2016" name="Nature">
        <title>The genome of the seagrass Zostera marina reveals angiosperm adaptation to the sea.</title>
        <authorList>
            <person name="Olsen J.L."/>
            <person name="Rouze P."/>
            <person name="Verhelst B."/>
            <person name="Lin Y.-C."/>
            <person name="Bayer T."/>
            <person name="Collen J."/>
            <person name="Dattolo E."/>
            <person name="De Paoli E."/>
            <person name="Dittami S."/>
            <person name="Maumus F."/>
            <person name="Michel G."/>
            <person name="Kersting A."/>
            <person name="Lauritano C."/>
            <person name="Lohaus R."/>
            <person name="Toepel M."/>
            <person name="Tonon T."/>
            <person name="Vanneste K."/>
            <person name="Amirebrahimi M."/>
            <person name="Brakel J."/>
            <person name="Bostroem C."/>
            <person name="Chovatia M."/>
            <person name="Grimwood J."/>
            <person name="Jenkins J.W."/>
            <person name="Jueterbock A."/>
            <person name="Mraz A."/>
            <person name="Stam W.T."/>
            <person name="Tice H."/>
            <person name="Bornberg-Bauer E."/>
            <person name="Green P.J."/>
            <person name="Pearson G.A."/>
            <person name="Procaccini G."/>
            <person name="Duarte C.M."/>
            <person name="Schmutz J."/>
            <person name="Reusch T.B.H."/>
            <person name="Van de Peer Y."/>
        </authorList>
    </citation>
    <scope>NUCLEOTIDE SEQUENCE [LARGE SCALE GENOMIC DNA]</scope>
    <source>
        <strain evidence="7">cv. Finnish</strain>
    </source>
</reference>
<dbReference type="InterPro" id="IPR048960">
    <property type="entry name" value="POLQ-like_helical"/>
</dbReference>
<evidence type="ECO:0000259" key="5">
    <source>
        <dbReference type="PROSITE" id="PS51194"/>
    </source>
</evidence>
<feature type="domain" description="Helicase C-terminal" evidence="5">
    <location>
        <begin position="761"/>
        <end position="953"/>
    </location>
</feature>
<dbReference type="InterPro" id="IPR001650">
    <property type="entry name" value="Helicase_C-like"/>
</dbReference>
<dbReference type="InterPro" id="IPR043502">
    <property type="entry name" value="DNA/RNA_pol_sf"/>
</dbReference>
<dbReference type="PRINTS" id="PR00868">
    <property type="entry name" value="DNAPOLI"/>
</dbReference>
<comment type="caution">
    <text evidence="6">The sequence shown here is derived from an EMBL/GenBank/DDBJ whole genome shotgun (WGS) entry which is preliminary data.</text>
</comment>
<dbReference type="OMA" id="FHNMCQQ"/>
<evidence type="ECO:0000256" key="3">
    <source>
        <dbReference type="SAM" id="MobiDB-lite"/>
    </source>
</evidence>
<dbReference type="PROSITE" id="PS51194">
    <property type="entry name" value="HELICASE_CTER"/>
    <property type="match status" value="1"/>
</dbReference>
<dbReference type="SMART" id="SM00487">
    <property type="entry name" value="DEXDc"/>
    <property type="match status" value="1"/>
</dbReference>
<feature type="compositionally biased region" description="Low complexity" evidence="3">
    <location>
        <begin position="1396"/>
        <end position="1405"/>
    </location>
</feature>
<evidence type="ECO:0000313" key="6">
    <source>
        <dbReference type="EMBL" id="KMZ63435.1"/>
    </source>
</evidence>
<accession>A0A0K9P5G4</accession>
<dbReference type="FunFam" id="3.40.50.300:FF:001000">
    <property type="entry name" value="Helicase and polymerase-containing protein TEBICHI"/>
    <property type="match status" value="1"/>
</dbReference>
<dbReference type="InterPro" id="IPR027417">
    <property type="entry name" value="P-loop_NTPase"/>
</dbReference>
<dbReference type="FunFam" id="1.10.3380.20:FF:000003">
    <property type="entry name" value="Helicase and polymerase-containing protein TEBICHI"/>
    <property type="match status" value="1"/>
</dbReference>
<keyword evidence="6" id="KW-0548">Nucleotidyltransferase</keyword>
<dbReference type="CDD" id="cd08638">
    <property type="entry name" value="DNA_pol_A_theta"/>
    <property type="match status" value="1"/>
</dbReference>
<feature type="region of interest" description="Disordered" evidence="3">
    <location>
        <begin position="1"/>
        <end position="27"/>
    </location>
</feature>
<dbReference type="OrthoDB" id="2320933at2759"/>
<dbReference type="Gene3D" id="1.10.3380.20">
    <property type="match status" value="1"/>
</dbReference>
<evidence type="ECO:0000256" key="2">
    <source>
        <dbReference type="ARBA" id="ARBA00022840"/>
    </source>
</evidence>
<dbReference type="InterPro" id="IPR001098">
    <property type="entry name" value="DNA-dir_DNA_pol_A_palm_dom"/>
</dbReference>
<protein>
    <submittedName>
        <fullName evidence="6">DNA-directed DNA polymerase</fullName>
    </submittedName>
</protein>
<dbReference type="SMART" id="SM00482">
    <property type="entry name" value="POLAc"/>
    <property type="match status" value="1"/>
</dbReference>
<dbReference type="SUPFAM" id="SSF52540">
    <property type="entry name" value="P-loop containing nucleoside triphosphate hydrolases"/>
    <property type="match status" value="1"/>
</dbReference>
<dbReference type="GO" id="GO:0006302">
    <property type="term" value="P:double-strand break repair"/>
    <property type="evidence" value="ECO:0000318"/>
    <property type="project" value="GO_Central"/>
</dbReference>
<dbReference type="SMART" id="SM00490">
    <property type="entry name" value="HELICc"/>
    <property type="match status" value="1"/>
</dbReference>
<organism evidence="6 7">
    <name type="scientific">Zostera marina</name>
    <name type="common">Eelgrass</name>
    <dbReference type="NCBI Taxonomy" id="29655"/>
    <lineage>
        <taxon>Eukaryota</taxon>
        <taxon>Viridiplantae</taxon>
        <taxon>Streptophyta</taxon>
        <taxon>Embryophyta</taxon>
        <taxon>Tracheophyta</taxon>
        <taxon>Spermatophyta</taxon>
        <taxon>Magnoliopsida</taxon>
        <taxon>Liliopsida</taxon>
        <taxon>Zosteraceae</taxon>
        <taxon>Zostera</taxon>
    </lineage>
</organism>
<dbReference type="Pfam" id="PF00270">
    <property type="entry name" value="DEAD"/>
    <property type="match status" value="1"/>
</dbReference>
<keyword evidence="7" id="KW-1185">Reference proteome</keyword>
<dbReference type="CDD" id="cd18026">
    <property type="entry name" value="DEXHc_POLQ-like"/>
    <property type="match status" value="1"/>
</dbReference>
<dbReference type="Pfam" id="PF21099">
    <property type="entry name" value="POLQ_helical"/>
    <property type="match status" value="1"/>
</dbReference>
<proteinExistence type="predicted"/>
<dbReference type="SUPFAM" id="SSF56672">
    <property type="entry name" value="DNA/RNA polymerases"/>
    <property type="match status" value="1"/>
</dbReference>
<gene>
    <name evidence="6" type="ORF">ZOSMA_40G00660</name>
</gene>
<dbReference type="InterPro" id="IPR011545">
    <property type="entry name" value="DEAD/DEAH_box_helicase_dom"/>
</dbReference>
<evidence type="ECO:0000256" key="1">
    <source>
        <dbReference type="ARBA" id="ARBA00022741"/>
    </source>
</evidence>
<dbReference type="EMBL" id="LFYR01001237">
    <property type="protein sequence ID" value="KMZ63435.1"/>
    <property type="molecule type" value="Genomic_DNA"/>
</dbReference>
<dbReference type="FunFam" id="1.20.1060.10:FF:000003">
    <property type="entry name" value="Helicase and polymerase-containing protein TEBICHI"/>
    <property type="match status" value="1"/>
</dbReference>
<dbReference type="PANTHER" id="PTHR10133:SF62">
    <property type="entry name" value="DNA POLYMERASE THETA"/>
    <property type="match status" value="1"/>
</dbReference>
<dbReference type="InterPro" id="IPR014001">
    <property type="entry name" value="Helicase_ATP-bd"/>
</dbReference>
<dbReference type="Pfam" id="PF00271">
    <property type="entry name" value="Helicase_C"/>
    <property type="match status" value="1"/>
</dbReference>
<dbReference type="InterPro" id="IPR046931">
    <property type="entry name" value="HTH_61"/>
</dbReference>
<sequence length="2168" mass="240568">MASSSRSRIDQFFPSKKRKSTDKDEKDLENSISEVFCSAKGSLDGHQVDARENDIGGDYQFGLRGPTVKWNLTKEIGLGIDTVKSGIGNECIRGKCVTSGDLVKTGDGESELKKFTGDFLSLYFSDAPPTEILQSENHFKRQKRNDSPSFLAENEKTCLKKHCLVNGTPSLEVNVKHPQGEGSYYNHMSHELHDKACHAVPVGSAQPRMDASRDAMKCDRKDTSFSSLRKCNNNITPMSNLVKTWSSAIDPSGNVLVSHQTPKSSLKTSPGEEFWDEAIQMADLLEAPSNTLCVQIAKDYVVDDKKFPHHPCFVDNQRSSNKMLANKSMHGDIELSKSHFNEIGDHRETETGSCLEGFKNSTKETKLSGYNGNKNASPMPVKHFDFSNEDSIAKENANRLQFPDTSAHPEVPTIRNVHSRKPPISLHNVSCTSKDDYLAFLKPPQSSFLAPKNCIGGQRDGNSPLSDNIDVQLPMMKISFDYEATTPSSNKLHKDSLYIHNWLPKEICMIYTRKGMSSLYPWQVECLQIDGVLDRRNLVYCASTSAGKSFVAEILMLRRVISMNKMAILVLPYVSICAEKASHLEVVLEPLGKHVRSFYGNQGGGSLPKDTSVAVCTIEKANSLVNRLLEEGRLSEVGIIVIDELHMVGDQHRGYLLELLLTKLRYASGGGSSEPSSGESSGSSSGKTDLTHGLQIVGMSATMPNVSAVADWLQAALYQTDFRPVPLEEYIKVGNSILNRKMEIVRTFTKTSDLGGRDPDHIVELCNEIVQEGHSVLCFCSSRKGCESTAKHISKFLNEFSSSKLDHNSEFSDVFSAIEALRKSPAGLDPTLEETLPHGVAFHHAGLTVEEREIVEACYRKGFVRVLTATSTLAAGVNLPARRVIFRQPRIGRDFIDGTRYRQMAGRAGRTGIDTKGESILICKPEELKRIASILNDSCPPLQSCLSEDKNGMVHAILEVVSGGIVQTANDIHRYVRCTLLNSTKPFKDVVKSAQDSLHWLCHRKFLQWNEDTKLYSTTSLGRASFGSSLCPEESLVVLDDLSRAREGIVLASDLHLVYLVTPINVNVEPDWKLYYERFMELSPLNQSVGNHVGVAEPFLMRMAHGAPMPVSDKTREKSTTLHRRMQSKGASASSNCSSEIQILRVSKRFYVSLMLSRLVQEVPITDVCDSFKVARGMIQSLQENAGRFASMVAVFCERLGWHDLEGLIAKFQNRVSFGVRAEIVELTTIPHIKGSRARALYKAGLRTPLAIAETSTIQIAKALFEASSWAVQEDSGTRRIQLALAKKIKNGARKIVLDKAEEARLAAFSAYESLGIQVPQFSVSSLPSKAKVPEMEVDILKSCTQGAVLAMEKDEHLHVSIRPSSEHMKDVHDNLISMNCRNDNAEKVSGPKANSSSESISSQSFRNNLNNSEYGVAAISTVPLTREYEILDTNPTIVGVNEDQNYDIQGGNDGESAYNNNSFPTCDKGPINASSIPGGFDSFMHQWELVQEFYFDIHFSKKNNTTTFFNIFGLAICWKDSPIYYINLSRYLISSWKINTSGDSAENSICSESKSPCKSVSWEISKKRWSRIANVLGKNGVKKITWNLKSQMHVLQNPGISVQRLGSRFRNEHRAHSDFRVIDGTLFLPSIILNDGIDVCLIVWILWPDEESGSCSKLDKVVKKCLSVETASAAVRDGRWRNQMRKAAHNGCCLRVSQTRALTLVLWKLLVSECLMEPFLRVESPLVKVLADMEIWGIGVDVDGCLHARHILVKKLKELEKAAFELAGFSFSLYSTADIANVLYTRLKLPIPDTRNKGKQHPSTNKHSLDLLRDEHPIIPVIKEHRTLSKLLNSTLGSICTKSQLCLKSQKYIIKGHWLQTSTATGRLSMEEPNLQSVEHPVELTTHNLVKDPSGTSETDFHQINARNFFVPTQENWVLITADYSQIELRLMAHFSKDASLIELLSRPDGDVFTMLAAKWTGKLESTVKSKEREQTKRLVYGILYGMGANTLAEQLDCNPDEAGKKIQSFKDSFSGVSVWLQDAVALCRGKGYVETLLGRKRFLSKIKFGDHKEKAKAQRQAVNSICQGSAADIIKIAMINIHSVVVGGSASGNSVGMQYSMLKDQCRILLQVHDELLLEVNPSLVKEAASLLQVTMEGAASLLVPLHVKIKVGRTWGSVESFDPNL</sequence>
<dbReference type="GO" id="GO:0006261">
    <property type="term" value="P:DNA-templated DNA replication"/>
    <property type="evidence" value="ECO:0007669"/>
    <property type="project" value="InterPro"/>
</dbReference>
<dbReference type="InterPro" id="IPR002298">
    <property type="entry name" value="DNA_polymerase_A"/>
</dbReference>
<dbReference type="FunFam" id="3.40.50.300:FF:000968">
    <property type="entry name" value="Helicase and polymerase-containing protein TEBICHI"/>
    <property type="match status" value="1"/>
</dbReference>
<dbReference type="Pfam" id="PF20470">
    <property type="entry name" value="HTH_61"/>
    <property type="match status" value="1"/>
</dbReference>
<dbReference type="FunFam" id="1.10.150.20:FF:000002">
    <property type="entry name" value="DNA polymerase I"/>
    <property type="match status" value="1"/>
</dbReference>
<dbReference type="PANTHER" id="PTHR10133">
    <property type="entry name" value="DNA POLYMERASE I"/>
    <property type="match status" value="1"/>
</dbReference>
<dbReference type="SUPFAM" id="SSF158702">
    <property type="entry name" value="Sec63 N-terminal domain-like"/>
    <property type="match status" value="1"/>
</dbReference>
<keyword evidence="6" id="KW-0808">Transferase</keyword>
<keyword evidence="6" id="KW-0239">DNA-directed DNA polymerase</keyword>
<dbReference type="Gene3D" id="3.40.50.300">
    <property type="entry name" value="P-loop containing nucleotide triphosphate hydrolases"/>
    <property type="match status" value="2"/>
</dbReference>
<dbReference type="GO" id="GO:0003677">
    <property type="term" value="F:DNA binding"/>
    <property type="evidence" value="ECO:0007669"/>
    <property type="project" value="InterPro"/>
</dbReference>
<dbReference type="InterPro" id="IPR036397">
    <property type="entry name" value="RNaseH_sf"/>
</dbReference>
<dbReference type="STRING" id="29655.A0A0K9P5G4"/>
<dbReference type="GO" id="GO:0005524">
    <property type="term" value="F:ATP binding"/>
    <property type="evidence" value="ECO:0007669"/>
    <property type="project" value="UniProtKB-KW"/>
</dbReference>
<dbReference type="Gene3D" id="1.10.150.20">
    <property type="entry name" value="5' to 3' exonuclease, C-terminal subdomain"/>
    <property type="match status" value="1"/>
</dbReference>
<dbReference type="Gene3D" id="3.30.70.370">
    <property type="match status" value="1"/>
</dbReference>
<dbReference type="Proteomes" id="UP000036987">
    <property type="component" value="Unassembled WGS sequence"/>
</dbReference>
<feature type="region of interest" description="Disordered" evidence="3">
    <location>
        <begin position="1384"/>
        <end position="1405"/>
    </location>
</feature>
<evidence type="ECO:0000259" key="4">
    <source>
        <dbReference type="PROSITE" id="PS51192"/>
    </source>
</evidence>
<dbReference type="CDD" id="cd18795">
    <property type="entry name" value="SF2_C_Ski2"/>
    <property type="match status" value="1"/>
</dbReference>